<organism evidence="1">
    <name type="scientific">Mucochytrium quahogii</name>
    <dbReference type="NCBI Taxonomy" id="96639"/>
    <lineage>
        <taxon>Eukaryota</taxon>
        <taxon>Sar</taxon>
        <taxon>Stramenopiles</taxon>
        <taxon>Bigyra</taxon>
        <taxon>Labyrinthulomycetes</taxon>
        <taxon>Thraustochytrida</taxon>
        <taxon>Thraustochytriidae</taxon>
        <taxon>Mucochytrium</taxon>
    </lineage>
</organism>
<proteinExistence type="predicted"/>
<accession>A0A7S2WNG8</accession>
<evidence type="ECO:0000313" key="1">
    <source>
        <dbReference type="EMBL" id="CAD9696877.1"/>
    </source>
</evidence>
<dbReference type="EMBL" id="HBHK01020493">
    <property type="protein sequence ID" value="CAD9696885.1"/>
    <property type="molecule type" value="Transcribed_RNA"/>
</dbReference>
<dbReference type="AlphaFoldDB" id="A0A7S2WNG8"/>
<protein>
    <submittedName>
        <fullName evidence="1">Uncharacterized protein</fullName>
    </submittedName>
</protein>
<gene>
    <name evidence="1" type="ORF">QSP1433_LOCUS13002</name>
    <name evidence="2" type="ORF">QSP1433_LOCUS13005</name>
</gene>
<sequence>MPVRRYHRFVSYSCGQEEGVGGELRVLPICVHIRQVDLAALESNTALVDEKETGMFMEQTGCLLGFDEIVQHAIHACEDLYKFQVKADRDGSLLENRSVYFAGIDEKKPRELSFKLGGCSLVLKLKDSKSCYVVDGLGPVPYCVHVFIHVS</sequence>
<evidence type="ECO:0000313" key="2">
    <source>
        <dbReference type="EMBL" id="CAD9696885.1"/>
    </source>
</evidence>
<reference evidence="1" key="1">
    <citation type="submission" date="2021-01" db="EMBL/GenBank/DDBJ databases">
        <authorList>
            <person name="Corre E."/>
            <person name="Pelletier E."/>
            <person name="Niang G."/>
            <person name="Scheremetjew M."/>
            <person name="Finn R."/>
            <person name="Kale V."/>
            <person name="Holt S."/>
            <person name="Cochrane G."/>
            <person name="Meng A."/>
            <person name="Brown T."/>
            <person name="Cohen L."/>
        </authorList>
    </citation>
    <scope>NUCLEOTIDE SEQUENCE</scope>
    <source>
        <strain evidence="1">NY070348D</strain>
    </source>
</reference>
<name>A0A7S2WNG8_9STRA</name>
<dbReference type="EMBL" id="HBHK01020490">
    <property type="protein sequence ID" value="CAD9696877.1"/>
    <property type="molecule type" value="Transcribed_RNA"/>
</dbReference>